<evidence type="ECO:0000256" key="1">
    <source>
        <dbReference type="SAM" id="Coils"/>
    </source>
</evidence>
<accession>A0AAE0SC27</accession>
<reference evidence="3" key="3">
    <citation type="submission" date="2023-05" db="EMBL/GenBank/DDBJ databases">
        <authorList>
            <person name="Smith C.H."/>
        </authorList>
    </citation>
    <scope>NUCLEOTIDE SEQUENCE</scope>
    <source>
        <strain evidence="3">CHS0354</strain>
        <tissue evidence="3">Mantle</tissue>
    </source>
</reference>
<feature type="compositionally biased region" description="Acidic residues" evidence="2">
    <location>
        <begin position="526"/>
        <end position="536"/>
    </location>
</feature>
<keyword evidence="1" id="KW-0175">Coiled coil</keyword>
<dbReference type="PANTHER" id="PTHR46063:SF1">
    <property type="entry name" value="KELCH DOMAIN-CONTAINING PROTEIN 4"/>
    <property type="match status" value="1"/>
</dbReference>
<feature type="region of interest" description="Disordered" evidence="2">
    <location>
        <begin position="520"/>
        <end position="566"/>
    </location>
</feature>
<dbReference type="Gene3D" id="2.120.10.80">
    <property type="entry name" value="Kelch-type beta propeller"/>
    <property type="match status" value="1"/>
</dbReference>
<comment type="caution">
    <text evidence="3">The sequence shown here is derived from an EMBL/GenBank/DDBJ whole genome shotgun (WGS) entry which is preliminary data.</text>
</comment>
<evidence type="ECO:0000313" key="4">
    <source>
        <dbReference type="Proteomes" id="UP001195483"/>
    </source>
</evidence>
<feature type="compositionally biased region" description="Acidic residues" evidence="2">
    <location>
        <begin position="384"/>
        <end position="400"/>
    </location>
</feature>
<gene>
    <name evidence="3" type="ORF">CHS0354_026949</name>
</gene>
<feature type="compositionally biased region" description="Basic residues" evidence="2">
    <location>
        <begin position="1"/>
        <end position="10"/>
    </location>
</feature>
<feature type="compositionally biased region" description="Acidic residues" evidence="2">
    <location>
        <begin position="544"/>
        <end position="560"/>
    </location>
</feature>
<feature type="region of interest" description="Disordered" evidence="2">
    <location>
        <begin position="1"/>
        <end position="22"/>
    </location>
</feature>
<evidence type="ECO:0000256" key="2">
    <source>
        <dbReference type="SAM" id="MobiDB-lite"/>
    </source>
</evidence>
<evidence type="ECO:0000313" key="3">
    <source>
        <dbReference type="EMBL" id="KAK3589297.1"/>
    </source>
</evidence>
<dbReference type="InterPro" id="IPR052588">
    <property type="entry name" value="Kelch_domain_protein"/>
</dbReference>
<feature type="region of interest" description="Disordered" evidence="2">
    <location>
        <begin position="369"/>
        <end position="400"/>
    </location>
</feature>
<feature type="compositionally biased region" description="Basic and acidic residues" evidence="2">
    <location>
        <begin position="374"/>
        <end position="383"/>
    </location>
</feature>
<organism evidence="3 4">
    <name type="scientific">Potamilus streckersoni</name>
    <dbReference type="NCBI Taxonomy" id="2493646"/>
    <lineage>
        <taxon>Eukaryota</taxon>
        <taxon>Metazoa</taxon>
        <taxon>Spiralia</taxon>
        <taxon>Lophotrochozoa</taxon>
        <taxon>Mollusca</taxon>
        <taxon>Bivalvia</taxon>
        <taxon>Autobranchia</taxon>
        <taxon>Heteroconchia</taxon>
        <taxon>Palaeoheterodonta</taxon>
        <taxon>Unionida</taxon>
        <taxon>Unionoidea</taxon>
        <taxon>Unionidae</taxon>
        <taxon>Ambleminae</taxon>
        <taxon>Lampsilini</taxon>
        <taxon>Potamilus</taxon>
    </lineage>
</organism>
<dbReference type="PANTHER" id="PTHR46063">
    <property type="entry name" value="KELCH DOMAIN-CONTAINING PROTEIN"/>
    <property type="match status" value="1"/>
</dbReference>
<dbReference type="InterPro" id="IPR015915">
    <property type="entry name" value="Kelch-typ_b-propeller"/>
</dbReference>
<dbReference type="Proteomes" id="UP001195483">
    <property type="component" value="Unassembled WGS sequence"/>
</dbReference>
<name>A0AAE0SC27_9BIVA</name>
<feature type="coiled-coil region" evidence="1">
    <location>
        <begin position="27"/>
        <end position="61"/>
    </location>
</feature>
<proteinExistence type="predicted"/>
<keyword evidence="4" id="KW-1185">Reference proteome</keyword>
<reference evidence="3" key="1">
    <citation type="journal article" date="2021" name="Genome Biol. Evol.">
        <title>A High-Quality Reference Genome for a Parasitic Bivalve with Doubly Uniparental Inheritance (Bivalvia: Unionida).</title>
        <authorList>
            <person name="Smith C.H."/>
        </authorList>
    </citation>
    <scope>NUCLEOTIDE SEQUENCE</scope>
    <source>
        <strain evidence="3">CHS0354</strain>
    </source>
</reference>
<evidence type="ECO:0008006" key="5">
    <source>
        <dbReference type="Google" id="ProtNLM"/>
    </source>
</evidence>
<sequence length="616" mass="69926">MGKKNKKDKKGKGIEKTIAKTEKKAQKKAMKELVENGEEDIEKLLAEFQESDRKKTEIIEEKCSPPSPRCNMTLTAHPDKEELIVFGGEYFTGKKMFMYNDLLFYNIRKNEWMKVTGPRTPPPRSGHQAVALKQEGGQLWIFGGEFASPTQAQFYHYKDLWVYHIKTRKWEKIDVPGGPSARSGHRMVNCKKQLIVFGGFHDNIRNYKYFNDVYAFNLETYTWTKIIPSGNGPAPRSGCVMACFQDNPKILIYGGYSKENVKRDVDRGQTHTDMFILMPEGKKNDESMPEKWKWQQVKQSGVQPSPRSGMSIAVAPGNKAICFGGVFDEEEDDEKLTGIFFSDMFCLEMDKGKWYSYFLRRKKTVEKKRRRRIKDVTESKGDNDEGYSNEECSEDEPMEIPDEEVKNLSLKDQGSSSGEVAGEANTGAMETVIIDGVFKVTVGQQGSSSTEHASIGSSEMEVDIFMPCPRMNASLAIKSGVLFLYGGIVEEGDKQMTLTDFYSLDINKQDEWNTLIEQDAKSQVWEDSESSSDEEGEQKGACGGEEEEEEDSEDEMEITFDDAPAKEADEKTVDYFVRTKAYWMGKAQTYCETEGLELTAKKLEKLATEMCNENNQ</sequence>
<protein>
    <recommendedName>
        <fullName evidence="5">Kelch domain-containing protein 4</fullName>
    </recommendedName>
</protein>
<dbReference type="Pfam" id="PF13415">
    <property type="entry name" value="Beta-prop_FBX42"/>
    <property type="match status" value="1"/>
</dbReference>
<dbReference type="AlphaFoldDB" id="A0AAE0SC27"/>
<dbReference type="EMBL" id="JAEAOA010001605">
    <property type="protein sequence ID" value="KAK3589297.1"/>
    <property type="molecule type" value="Genomic_DNA"/>
</dbReference>
<feature type="compositionally biased region" description="Basic and acidic residues" evidence="2">
    <location>
        <begin position="11"/>
        <end position="22"/>
    </location>
</feature>
<reference evidence="3" key="2">
    <citation type="journal article" date="2021" name="Genome Biol. Evol.">
        <title>Developing a high-quality reference genome for a parasitic bivalve with doubly uniparental inheritance (Bivalvia: Unionida).</title>
        <authorList>
            <person name="Smith C.H."/>
        </authorList>
    </citation>
    <scope>NUCLEOTIDE SEQUENCE</scope>
    <source>
        <strain evidence="3">CHS0354</strain>
        <tissue evidence="3">Mantle</tissue>
    </source>
</reference>
<dbReference type="SUPFAM" id="SSF117281">
    <property type="entry name" value="Kelch motif"/>
    <property type="match status" value="1"/>
</dbReference>